<dbReference type="PANTHER" id="PTHR41814">
    <property type="entry name" value="EXPRESSED PROTEIN"/>
    <property type="match status" value="1"/>
</dbReference>
<organism evidence="2 3">
    <name type="scientific">Trematosphaeria pertusa</name>
    <dbReference type="NCBI Taxonomy" id="390896"/>
    <lineage>
        <taxon>Eukaryota</taxon>
        <taxon>Fungi</taxon>
        <taxon>Dikarya</taxon>
        <taxon>Ascomycota</taxon>
        <taxon>Pezizomycotina</taxon>
        <taxon>Dothideomycetes</taxon>
        <taxon>Pleosporomycetidae</taxon>
        <taxon>Pleosporales</taxon>
        <taxon>Massarineae</taxon>
        <taxon>Trematosphaeriaceae</taxon>
        <taxon>Trematosphaeria</taxon>
    </lineage>
</organism>
<dbReference type="AlphaFoldDB" id="A0A6A6IVM8"/>
<accession>A0A6A6IVM8</accession>
<dbReference type="InterPro" id="IPR012341">
    <property type="entry name" value="6hp_glycosidase-like_sf"/>
</dbReference>
<evidence type="ECO:0000313" key="2">
    <source>
        <dbReference type="EMBL" id="KAF2253253.1"/>
    </source>
</evidence>
<protein>
    <recommendedName>
        <fullName evidence="4">Six-hairpin glycosidase</fullName>
    </recommendedName>
</protein>
<evidence type="ECO:0008006" key="4">
    <source>
        <dbReference type="Google" id="ProtNLM"/>
    </source>
</evidence>
<dbReference type="EMBL" id="ML987191">
    <property type="protein sequence ID" value="KAF2253253.1"/>
    <property type="molecule type" value="Genomic_DNA"/>
</dbReference>
<dbReference type="InterPro" id="IPR008928">
    <property type="entry name" value="6-hairpin_glycosidase_sf"/>
</dbReference>
<reference evidence="2" key="1">
    <citation type="journal article" date="2020" name="Stud. Mycol.">
        <title>101 Dothideomycetes genomes: a test case for predicting lifestyles and emergence of pathogens.</title>
        <authorList>
            <person name="Haridas S."/>
            <person name="Albert R."/>
            <person name="Binder M."/>
            <person name="Bloem J."/>
            <person name="Labutti K."/>
            <person name="Salamov A."/>
            <person name="Andreopoulos B."/>
            <person name="Baker S."/>
            <person name="Barry K."/>
            <person name="Bills G."/>
            <person name="Bluhm B."/>
            <person name="Cannon C."/>
            <person name="Castanera R."/>
            <person name="Culley D."/>
            <person name="Daum C."/>
            <person name="Ezra D."/>
            <person name="Gonzalez J."/>
            <person name="Henrissat B."/>
            <person name="Kuo A."/>
            <person name="Liang C."/>
            <person name="Lipzen A."/>
            <person name="Lutzoni F."/>
            <person name="Magnuson J."/>
            <person name="Mondo S."/>
            <person name="Nolan M."/>
            <person name="Ohm R."/>
            <person name="Pangilinan J."/>
            <person name="Park H.-J."/>
            <person name="Ramirez L."/>
            <person name="Alfaro M."/>
            <person name="Sun H."/>
            <person name="Tritt A."/>
            <person name="Yoshinaga Y."/>
            <person name="Zwiers L.-H."/>
            <person name="Turgeon B."/>
            <person name="Goodwin S."/>
            <person name="Spatafora J."/>
            <person name="Crous P."/>
            <person name="Grigoriev I."/>
        </authorList>
    </citation>
    <scope>NUCLEOTIDE SEQUENCE</scope>
    <source>
        <strain evidence="2">CBS 122368</strain>
    </source>
</reference>
<dbReference type="OrthoDB" id="4138492at2759"/>
<dbReference type="Gene3D" id="1.50.10.10">
    <property type="match status" value="1"/>
</dbReference>
<keyword evidence="3" id="KW-1185">Reference proteome</keyword>
<dbReference type="GO" id="GO:0005975">
    <property type="term" value="P:carbohydrate metabolic process"/>
    <property type="evidence" value="ECO:0007669"/>
    <property type="project" value="InterPro"/>
</dbReference>
<evidence type="ECO:0000256" key="1">
    <source>
        <dbReference type="ARBA" id="ARBA00022801"/>
    </source>
</evidence>
<dbReference type="RefSeq" id="XP_033688257.1">
    <property type="nucleotide sequence ID" value="XM_033820737.1"/>
</dbReference>
<keyword evidence="1" id="KW-0378">Hydrolase</keyword>
<dbReference type="Pfam" id="PF07470">
    <property type="entry name" value="Glyco_hydro_88"/>
    <property type="match status" value="1"/>
</dbReference>
<sequence>MVSPAVISTVLAKAIEVASHSWEYGTVAEALLEWHSPNLTIWHDPFPSGQIPTLNIDDVSALSYVKPFISTNGPTLVEGDGAAGDPPSLGTFALLIGKSAGAYWDAAARQAQHMLTSVPRWSNGAISHREAYLELWADFIYMAPPFLAYYAIATADVQLLKESAQQCKHYYDVLSTTQGPWLHIVGDHVSDLGLWSTSNAWAAAGMARVLATMKYSPFSDDTASEQAMLSSMIQEILDGSMALDHDPSGLLRNYLNDTTWWGEISGTSMLAATALRMAKLQPESFGEKYSSWAETKMDVVDGKIDEGTGIVSPAVDPLNWNNRSQYTTGSPEGQSFVVLMHAAYRDWKGES</sequence>
<dbReference type="PANTHER" id="PTHR41814:SF1">
    <property type="entry name" value="CELLULASE"/>
    <property type="match status" value="1"/>
</dbReference>
<name>A0A6A6IVM8_9PLEO</name>
<gene>
    <name evidence="2" type="ORF">BU26DRAFT_219033</name>
</gene>
<proteinExistence type="predicted"/>
<dbReference type="InterPro" id="IPR010905">
    <property type="entry name" value="Glyco_hydro_88"/>
</dbReference>
<dbReference type="GO" id="GO:0016787">
    <property type="term" value="F:hydrolase activity"/>
    <property type="evidence" value="ECO:0007669"/>
    <property type="project" value="UniProtKB-KW"/>
</dbReference>
<dbReference type="GeneID" id="54574067"/>
<evidence type="ECO:0000313" key="3">
    <source>
        <dbReference type="Proteomes" id="UP000800094"/>
    </source>
</evidence>
<dbReference type="Proteomes" id="UP000800094">
    <property type="component" value="Unassembled WGS sequence"/>
</dbReference>
<dbReference type="SUPFAM" id="SSF48208">
    <property type="entry name" value="Six-hairpin glycosidases"/>
    <property type="match status" value="1"/>
</dbReference>